<dbReference type="PROSITE" id="PS50005">
    <property type="entry name" value="TPR"/>
    <property type="match status" value="2"/>
</dbReference>
<dbReference type="eggNOG" id="COG1305">
    <property type="taxonomic scope" value="Bacteria"/>
</dbReference>
<dbReference type="Gene3D" id="1.25.40.10">
    <property type="entry name" value="Tetratricopeptide repeat domain"/>
    <property type="match status" value="2"/>
</dbReference>
<dbReference type="Pfam" id="PF13181">
    <property type="entry name" value="TPR_8"/>
    <property type="match status" value="2"/>
</dbReference>
<dbReference type="eggNOG" id="COG0457">
    <property type="taxonomic scope" value="Bacteria"/>
</dbReference>
<dbReference type="SUPFAM" id="SSF54001">
    <property type="entry name" value="Cysteine proteinases"/>
    <property type="match status" value="1"/>
</dbReference>
<feature type="repeat" description="TPR" evidence="1">
    <location>
        <begin position="470"/>
        <end position="503"/>
    </location>
</feature>
<dbReference type="InterPro" id="IPR002931">
    <property type="entry name" value="Transglutaminase-like"/>
</dbReference>
<evidence type="ECO:0000313" key="6">
    <source>
        <dbReference type="Proteomes" id="UP000001733"/>
    </source>
</evidence>
<evidence type="ECO:0000256" key="1">
    <source>
        <dbReference type="PROSITE-ProRule" id="PRU00339"/>
    </source>
</evidence>
<dbReference type="SUPFAM" id="SSF48452">
    <property type="entry name" value="TPR-like"/>
    <property type="match status" value="2"/>
</dbReference>
<gene>
    <name evidence="5" type="ordered locus">DICTH_0562</name>
</gene>
<dbReference type="HOGENOM" id="CLU_265249_0_0_0"/>
<dbReference type="Gene3D" id="3.10.620.30">
    <property type="match status" value="1"/>
</dbReference>
<evidence type="ECO:0000313" key="5">
    <source>
        <dbReference type="EMBL" id="ACI18791.1"/>
    </source>
</evidence>
<protein>
    <submittedName>
        <fullName evidence="5">Tetratricopeptide repeat domain protein</fullName>
    </submittedName>
</protein>
<dbReference type="InterPro" id="IPR011990">
    <property type="entry name" value="TPR-like_helical_dom_sf"/>
</dbReference>
<dbReference type="Pfam" id="PF01841">
    <property type="entry name" value="Transglut_core"/>
    <property type="match status" value="1"/>
</dbReference>
<dbReference type="PANTHER" id="PTHR12558">
    <property type="entry name" value="CELL DIVISION CYCLE 16,23,27"/>
    <property type="match status" value="1"/>
</dbReference>
<dbReference type="RefSeq" id="WP_012547423.1">
    <property type="nucleotide sequence ID" value="NC_011297.1"/>
</dbReference>
<evidence type="ECO:0000256" key="2">
    <source>
        <dbReference type="SAM" id="Coils"/>
    </source>
</evidence>
<dbReference type="Pfam" id="PF12969">
    <property type="entry name" value="DUF3857"/>
    <property type="match status" value="1"/>
</dbReference>
<dbReference type="OrthoDB" id="98874at2"/>
<sequence>MRKRTYISISLIILLLILLTSPFAKTTKLGDLLLENKFELLKNSSNEDFYSNVLFSITYLLEDNVSQAWRHWKKSIEIKPNSPWHQVIGLLGYDLWDSLPIYKELITLLREKDFNNSYLEYLYWKALLSQNLVQEAEKYSEEKGFIKDFLFLGPFENIGNSGIYKEYPPEKEINLEKTYQGKNGIDIKWFTPEERGKNAYTSIYNLIYPNQWAVSYALCYFYVPQNQDIYIRIGTTSSYKLFLDDFSFPQIETQRRAIWNQEIYKTKLSSGWHKLLLKLCNQEGDFGFFLRVTDSRGNKIPGLKISLVPQNYKRAQVYFERITPEKELIKESDSSEIFYTFYGFLLFEKGLTDEAEEYLKRAEKIKQNSSIIKFILGKIYLDSQEELGKSYLLDSYSISKNLKINLYYLSLYELEHGRYEEALKYLEKEDIPENSFLLRSLLIRLFNALSWTKESEDQISTLEKKYKESQETYFLKGKMYEKRNMPFKAIENYLKALSMNWENWEVFYNLFYLARDLHKYDIVETLAKNLIDKDPTDVWAYSQLISIYLSQERIDEAQKLIEKAKNITYLYPETFIYEAEIYNLKDEKELAMESYQKAISIDPSYKGIREYLNYLRSEQIRIPDISEYITQKVPEEFLDFPAIYLLDRQERIMQKDGSFTVVFHKIIKILKDEAKEKYGEILINYDSSFEDVRILRARTIKPDGKEIEATSIQDFAIASDYPLYTDQRQIVISMPSVEKGSILECFYVIDEYTRSIFGKNFQDIFFFQNEIPILRSIYTLKIPSQIDLKYKVYNGKIEPQIKEDKEYKILTWEMENVPGIIEEPYMPDPSKLVPQLWITTFESWESLADWYYSLAYPQIRSDKNIKEKVKELTSGAKTEEEKIKSIYYFVTNQVRYVGLEYGIRGIMPHSAPEIFKAKYGDCKDKAILLLTMLKEAGIKAYYTLVSTRYSLPLKKELPGFQFDHAIVALPYKNSYLFLDGTAEDVPFGEVPMMDQGADAMIIIDGKPLFTKIPMSKPEDNLRRYDIEINIEDGKLLAEVLINLTGYFANYYRYYLKTMTTLQKENFLSRLLNYYIPNSKLTDWDIQNLSNLEEPLLIKLRFENPYLISNKKDINLIKMFPFTSINSAEEISKEERVYDIEYYLPYKEVEDITIKIPKGVNITTTITEIIKENDWISYLVQVERKENILHLKRVFVQKEILIPVQNFKEYKKDLEEIMNYDRGMLLIKTD</sequence>
<dbReference type="PaxDb" id="309799-DICTH_0562"/>
<dbReference type="Gene3D" id="2.60.120.1130">
    <property type="match status" value="1"/>
</dbReference>
<keyword evidence="6" id="KW-1185">Reference proteome</keyword>
<dbReference type="InterPro" id="IPR019734">
    <property type="entry name" value="TPR_rpt"/>
</dbReference>
<dbReference type="Proteomes" id="UP000001733">
    <property type="component" value="Chromosome"/>
</dbReference>
<dbReference type="Gene3D" id="2.60.40.3140">
    <property type="match status" value="1"/>
</dbReference>
<dbReference type="SMART" id="SM00028">
    <property type="entry name" value="TPR"/>
    <property type="match status" value="5"/>
</dbReference>
<accession>B5YD37</accession>
<proteinExistence type="predicted"/>
<keyword evidence="2" id="KW-0175">Coiled coil</keyword>
<feature type="repeat" description="TPR" evidence="1">
    <location>
        <begin position="572"/>
        <end position="605"/>
    </location>
</feature>
<keyword evidence="1" id="KW-0802">TPR repeat</keyword>
<dbReference type="InterPro" id="IPR024618">
    <property type="entry name" value="DUF3857"/>
</dbReference>
<dbReference type="InterPro" id="IPR038765">
    <property type="entry name" value="Papain-like_cys_pep_sf"/>
</dbReference>
<feature type="domain" description="Transglutaminase-like" evidence="3">
    <location>
        <begin position="869"/>
        <end position="943"/>
    </location>
</feature>
<organism evidence="5 6">
    <name type="scientific">Dictyoglomus thermophilum (strain ATCC 35947 / DSM 3960 / H-6-12)</name>
    <dbReference type="NCBI Taxonomy" id="309799"/>
    <lineage>
        <taxon>Bacteria</taxon>
        <taxon>Pseudomonadati</taxon>
        <taxon>Dictyoglomota</taxon>
        <taxon>Dictyoglomia</taxon>
        <taxon>Dictyoglomales</taxon>
        <taxon>Dictyoglomaceae</taxon>
        <taxon>Dictyoglomus</taxon>
    </lineage>
</organism>
<dbReference type="PANTHER" id="PTHR12558:SF10">
    <property type="entry name" value="CELL DIVISION CYCLE PROTEIN 23 HOMOLOG"/>
    <property type="match status" value="1"/>
</dbReference>
<name>B5YD37_DICT6</name>
<dbReference type="KEGG" id="dth:DICTH_0562"/>
<feature type="coiled-coil region" evidence="2">
    <location>
        <begin position="409"/>
        <end position="472"/>
    </location>
</feature>
<evidence type="ECO:0000259" key="4">
    <source>
        <dbReference type="Pfam" id="PF12969"/>
    </source>
</evidence>
<dbReference type="EMBL" id="CP001146">
    <property type="protein sequence ID" value="ACI18791.1"/>
    <property type="molecule type" value="Genomic_DNA"/>
</dbReference>
<dbReference type="STRING" id="309799.DICTH_0562"/>
<feature type="domain" description="DUF3857" evidence="4">
    <location>
        <begin position="656"/>
        <end position="819"/>
    </location>
</feature>
<reference evidence="5 6" key="1">
    <citation type="journal article" date="2014" name="Genome Announc.">
        <title>Complete Genome Sequence of the Extreme Thermophile Dictyoglomus thermophilum H-6-12.</title>
        <authorList>
            <person name="Coil D.A."/>
            <person name="Badger J.H."/>
            <person name="Forberger H.C."/>
            <person name="Riggs F."/>
            <person name="Madupu R."/>
            <person name="Fedorova N."/>
            <person name="Ward N."/>
            <person name="Robb F.T."/>
            <person name="Eisen J.A."/>
        </authorList>
    </citation>
    <scope>NUCLEOTIDE SEQUENCE [LARGE SCALE GENOMIC DNA]</scope>
    <source>
        <strain evidence="6">ATCC 35947 / DSM 3960 / H-6-12</strain>
    </source>
</reference>
<evidence type="ECO:0000259" key="3">
    <source>
        <dbReference type="Pfam" id="PF01841"/>
    </source>
</evidence>
<dbReference type="AlphaFoldDB" id="B5YD37"/>
<dbReference type="GO" id="GO:0031145">
    <property type="term" value="P:anaphase-promoting complex-dependent catabolic process"/>
    <property type="evidence" value="ECO:0007669"/>
    <property type="project" value="TreeGrafter"/>
</dbReference>
<dbReference type="GO" id="GO:0016567">
    <property type="term" value="P:protein ubiquitination"/>
    <property type="evidence" value="ECO:0007669"/>
    <property type="project" value="TreeGrafter"/>
</dbReference>
<dbReference type="GO" id="GO:0051301">
    <property type="term" value="P:cell division"/>
    <property type="evidence" value="ECO:0007669"/>
    <property type="project" value="TreeGrafter"/>
</dbReference>